<proteinExistence type="inferred from homology"/>
<evidence type="ECO:0000256" key="5">
    <source>
        <dbReference type="ARBA" id="ARBA00022692"/>
    </source>
</evidence>
<dbReference type="RefSeq" id="WP_344170629.1">
    <property type="nucleotide sequence ID" value="NZ_BAAANC010000001.1"/>
</dbReference>
<accession>A0ABN2ACD6</accession>
<dbReference type="InterPro" id="IPR036259">
    <property type="entry name" value="MFS_trans_sf"/>
</dbReference>
<feature type="transmembrane region" description="Helical" evidence="8">
    <location>
        <begin position="226"/>
        <end position="243"/>
    </location>
</feature>
<comment type="subcellular location">
    <subcellularLocation>
        <location evidence="1 8">Cell membrane</location>
        <topology evidence="1 8">Multi-pass membrane protein</topology>
    </subcellularLocation>
</comment>
<evidence type="ECO:0000256" key="4">
    <source>
        <dbReference type="ARBA" id="ARBA00022475"/>
    </source>
</evidence>
<protein>
    <recommendedName>
        <fullName evidence="8">Probable membrane transporter protein</fullName>
    </recommendedName>
</protein>
<dbReference type="PANTHER" id="PTHR30269">
    <property type="entry name" value="TRANSMEMBRANE PROTEIN YFCA"/>
    <property type="match status" value="1"/>
</dbReference>
<evidence type="ECO:0000256" key="3">
    <source>
        <dbReference type="ARBA" id="ARBA00022448"/>
    </source>
</evidence>
<dbReference type="Gene3D" id="1.20.1250.20">
    <property type="entry name" value="MFS general substrate transporter like domains"/>
    <property type="match status" value="1"/>
</dbReference>
<evidence type="ECO:0000256" key="2">
    <source>
        <dbReference type="ARBA" id="ARBA00009142"/>
    </source>
</evidence>
<dbReference type="InterPro" id="IPR052017">
    <property type="entry name" value="TSUP"/>
</dbReference>
<keyword evidence="10" id="KW-1185">Reference proteome</keyword>
<organism evidence="9 10">
    <name type="scientific">Kribbella lupini</name>
    <dbReference type="NCBI Taxonomy" id="291602"/>
    <lineage>
        <taxon>Bacteria</taxon>
        <taxon>Bacillati</taxon>
        <taxon>Actinomycetota</taxon>
        <taxon>Actinomycetes</taxon>
        <taxon>Propionibacteriales</taxon>
        <taxon>Kribbellaceae</taxon>
        <taxon>Kribbella</taxon>
    </lineage>
</organism>
<evidence type="ECO:0000313" key="10">
    <source>
        <dbReference type="Proteomes" id="UP001500363"/>
    </source>
</evidence>
<dbReference type="Proteomes" id="UP001500363">
    <property type="component" value="Unassembled WGS sequence"/>
</dbReference>
<comment type="caution">
    <text evidence="9">The sequence shown here is derived from an EMBL/GenBank/DDBJ whole genome shotgun (WGS) entry which is preliminary data.</text>
</comment>
<feature type="transmembrane region" description="Helical" evidence="8">
    <location>
        <begin position="168"/>
        <end position="187"/>
    </location>
</feature>
<sequence>MERLGGVDLGVLVLGGLVIVIAAVVQSTMGLGLMLVGAPVITLLDASLMPGGLLVLGMALPVLTVIHEWRHVNWRQAGWLTGARAVTTPLGVLLLGWLSARAIGAVVGVVVLVAVGLTAWKLRVATSRRNLIIAGAIAGVSGTAASIGGPPAAVVLQHEEGPRLRATLGAFFVVGSLVSLCGLAIGGELTAHQLAYGAVWLPALAIGFAVAVPLQKRLNGPRLRQAVLTLAAASSIVVILRSVL</sequence>
<evidence type="ECO:0000256" key="8">
    <source>
        <dbReference type="RuleBase" id="RU363041"/>
    </source>
</evidence>
<feature type="transmembrane region" description="Helical" evidence="8">
    <location>
        <begin position="193"/>
        <end position="214"/>
    </location>
</feature>
<keyword evidence="6 8" id="KW-1133">Transmembrane helix</keyword>
<evidence type="ECO:0000256" key="6">
    <source>
        <dbReference type="ARBA" id="ARBA00022989"/>
    </source>
</evidence>
<keyword evidence="5 8" id="KW-0812">Transmembrane</keyword>
<feature type="transmembrane region" description="Helical" evidence="8">
    <location>
        <begin position="90"/>
        <end position="120"/>
    </location>
</feature>
<gene>
    <name evidence="9" type="ORF">GCM10009741_12160</name>
</gene>
<keyword evidence="4 8" id="KW-1003">Cell membrane</keyword>
<comment type="similarity">
    <text evidence="2 8">Belongs to the 4-toluene sulfonate uptake permease (TSUP) (TC 2.A.102) family.</text>
</comment>
<evidence type="ECO:0000256" key="1">
    <source>
        <dbReference type="ARBA" id="ARBA00004651"/>
    </source>
</evidence>
<dbReference type="PANTHER" id="PTHR30269:SF37">
    <property type="entry name" value="MEMBRANE TRANSPORTER PROTEIN"/>
    <property type="match status" value="1"/>
</dbReference>
<dbReference type="InterPro" id="IPR002781">
    <property type="entry name" value="TM_pro_TauE-like"/>
</dbReference>
<dbReference type="SUPFAM" id="SSF103473">
    <property type="entry name" value="MFS general substrate transporter"/>
    <property type="match status" value="1"/>
</dbReference>
<name>A0ABN2ACD6_9ACTN</name>
<evidence type="ECO:0000313" key="9">
    <source>
        <dbReference type="EMBL" id="GAA1515291.1"/>
    </source>
</evidence>
<keyword evidence="7 8" id="KW-0472">Membrane</keyword>
<reference evidence="9 10" key="1">
    <citation type="journal article" date="2019" name="Int. J. Syst. Evol. Microbiol.">
        <title>The Global Catalogue of Microorganisms (GCM) 10K type strain sequencing project: providing services to taxonomists for standard genome sequencing and annotation.</title>
        <authorList>
            <consortium name="The Broad Institute Genomics Platform"/>
            <consortium name="The Broad Institute Genome Sequencing Center for Infectious Disease"/>
            <person name="Wu L."/>
            <person name="Ma J."/>
        </authorList>
    </citation>
    <scope>NUCLEOTIDE SEQUENCE [LARGE SCALE GENOMIC DNA]</scope>
    <source>
        <strain evidence="9 10">JCM 14303</strain>
    </source>
</reference>
<dbReference type="EMBL" id="BAAANC010000001">
    <property type="protein sequence ID" value="GAA1515291.1"/>
    <property type="molecule type" value="Genomic_DNA"/>
</dbReference>
<evidence type="ECO:0000256" key="7">
    <source>
        <dbReference type="ARBA" id="ARBA00023136"/>
    </source>
</evidence>
<dbReference type="Pfam" id="PF01925">
    <property type="entry name" value="TauE"/>
    <property type="match status" value="1"/>
</dbReference>
<feature type="transmembrane region" description="Helical" evidence="8">
    <location>
        <begin position="132"/>
        <end position="156"/>
    </location>
</feature>
<feature type="transmembrane region" description="Helical" evidence="8">
    <location>
        <begin position="12"/>
        <end position="36"/>
    </location>
</feature>
<feature type="transmembrane region" description="Helical" evidence="8">
    <location>
        <begin position="48"/>
        <end position="69"/>
    </location>
</feature>
<keyword evidence="3" id="KW-0813">Transport</keyword>